<feature type="domain" description="Four-carbon acid sugar kinase N-terminal" evidence="1">
    <location>
        <begin position="2"/>
        <end position="237"/>
    </location>
</feature>
<sequence length="379" mass="41495">MIAVIADDFTGAAELGGVALRYDLSVEIHTEVNPACKADVLIIASDTRAMNEEDAMHEMKRITEAVAPLRPQLIFKKVDSVLRGHVAAEMEVQMRVLGFSKALLVPANPVLGRTIRNGLYYLQGQPIHHSGFSQDPEYAITSARIHDMLRIPEGKIPVRKLSDDLPLTGIVVGEAEIASDLQDWARRIDGETLVAGASGFFAAVLDSLHVRGVADTHYREPAGKPCLFVCGSAYAQSLETIRTLEERGGPVSYMPLSLASTEDLDSLEDWVEEVRELIEEFGVAIIAIRGGETHLVSPSALRERTALLVQQVCARESIRELFIEGGSTARTILERLDLQTFVPVEEKAAGVIRMRMPEHPGLHVTVKPGSYSWPALSML</sequence>
<dbReference type="Pfam" id="PF07005">
    <property type="entry name" value="SBD_N"/>
    <property type="match status" value="1"/>
</dbReference>
<dbReference type="OrthoDB" id="9778478at2"/>
<keyword evidence="3" id="KW-1185">Reference proteome</keyword>
<accession>A0A4R8DV97</accession>
<reference evidence="2 3" key="1">
    <citation type="submission" date="2019-03" db="EMBL/GenBank/DDBJ databases">
        <title>Genomic Encyclopedia of Type Strains, Phase IV (KMG-IV): sequencing the most valuable type-strain genomes for metagenomic binning, comparative biology and taxonomic classification.</title>
        <authorList>
            <person name="Goeker M."/>
        </authorList>
    </citation>
    <scope>NUCLEOTIDE SEQUENCE [LARGE SCALE GENOMIC DNA]</scope>
    <source>
        <strain evidence="2 3">DSM 100059</strain>
    </source>
</reference>
<dbReference type="InterPro" id="IPR037051">
    <property type="entry name" value="4-carb_acid_sugar_kinase_N_sf"/>
</dbReference>
<dbReference type="EMBL" id="SODV01000001">
    <property type="protein sequence ID" value="TDX01395.1"/>
    <property type="molecule type" value="Genomic_DNA"/>
</dbReference>
<protein>
    <submittedName>
        <fullName evidence="2">Uncharacterized protein YgbK (DUF1537 family)</fullName>
    </submittedName>
</protein>
<name>A0A4R8DV97_9BACT</name>
<gene>
    <name evidence="2" type="ORF">EDB95_2429</name>
</gene>
<comment type="caution">
    <text evidence="2">The sequence shown here is derived from an EMBL/GenBank/DDBJ whole genome shotgun (WGS) entry which is preliminary data.</text>
</comment>
<evidence type="ECO:0000259" key="1">
    <source>
        <dbReference type="Pfam" id="PF07005"/>
    </source>
</evidence>
<dbReference type="GO" id="GO:0005524">
    <property type="term" value="F:ATP binding"/>
    <property type="evidence" value="ECO:0007669"/>
    <property type="project" value="UniProtKB-KW"/>
</dbReference>
<dbReference type="Proteomes" id="UP000294498">
    <property type="component" value="Unassembled WGS sequence"/>
</dbReference>
<organism evidence="2 3">
    <name type="scientific">Dinghuibacter silviterrae</name>
    <dbReference type="NCBI Taxonomy" id="1539049"/>
    <lineage>
        <taxon>Bacteria</taxon>
        <taxon>Pseudomonadati</taxon>
        <taxon>Bacteroidota</taxon>
        <taxon>Chitinophagia</taxon>
        <taxon>Chitinophagales</taxon>
        <taxon>Chitinophagaceae</taxon>
        <taxon>Dinghuibacter</taxon>
    </lineage>
</organism>
<dbReference type="Gene3D" id="3.40.980.20">
    <property type="entry name" value="Four-carbon acid sugar kinase, nucleotide binding domain"/>
    <property type="match status" value="1"/>
</dbReference>
<dbReference type="InterPro" id="IPR010737">
    <property type="entry name" value="4-carb_acid_sugar_kinase_N"/>
</dbReference>
<dbReference type="Gene3D" id="3.40.50.10840">
    <property type="entry name" value="Putative sugar-binding, N-terminal domain"/>
    <property type="match status" value="1"/>
</dbReference>
<dbReference type="AlphaFoldDB" id="A0A4R8DV97"/>
<dbReference type="InterPro" id="IPR042213">
    <property type="entry name" value="NBD_C_sf"/>
</dbReference>
<dbReference type="SUPFAM" id="SSF142764">
    <property type="entry name" value="YgbK-like"/>
    <property type="match status" value="1"/>
</dbReference>
<dbReference type="RefSeq" id="WP_133993884.1">
    <property type="nucleotide sequence ID" value="NZ_SODV01000001.1"/>
</dbReference>
<evidence type="ECO:0000313" key="2">
    <source>
        <dbReference type="EMBL" id="TDX01395.1"/>
    </source>
</evidence>
<evidence type="ECO:0000313" key="3">
    <source>
        <dbReference type="Proteomes" id="UP000294498"/>
    </source>
</evidence>
<dbReference type="GO" id="GO:0016301">
    <property type="term" value="F:kinase activity"/>
    <property type="evidence" value="ECO:0007669"/>
    <property type="project" value="UniProtKB-KW"/>
</dbReference>
<proteinExistence type="predicted"/>